<evidence type="ECO:0000313" key="3">
    <source>
        <dbReference type="Proteomes" id="UP000187185"/>
    </source>
</evidence>
<dbReference type="Pfam" id="PF02474">
    <property type="entry name" value="NodA"/>
    <property type="match status" value="1"/>
</dbReference>
<reference evidence="2 3" key="1">
    <citation type="submission" date="2016-12" db="EMBL/GenBank/DDBJ databases">
        <title>Complete genome sequence of Microbacterium aurum KACC 15219.</title>
        <authorList>
            <person name="Jung Y."/>
            <person name="Shin J.-H."/>
            <person name="Lee Y.-J."/>
            <person name="Yi H."/>
            <person name="Bahn Y.-S."/>
            <person name="Kim J.F."/>
            <person name="Lee D.-W."/>
        </authorList>
    </citation>
    <scope>NUCLEOTIDE SEQUENCE [LARGE SCALE GENOMIC DNA]</scope>
    <source>
        <strain evidence="2 3">KACC 15219</strain>
    </source>
</reference>
<dbReference type="GO" id="GO:0016747">
    <property type="term" value="F:acyltransferase activity, transferring groups other than amino-acyl groups"/>
    <property type="evidence" value="ECO:0007669"/>
    <property type="project" value="InterPro"/>
</dbReference>
<gene>
    <name evidence="2" type="ORF">BOH66_01145</name>
</gene>
<keyword evidence="2" id="KW-0808">Transferase</keyword>
<dbReference type="InterPro" id="IPR000182">
    <property type="entry name" value="GNAT_dom"/>
</dbReference>
<dbReference type="Gene3D" id="3.40.630.30">
    <property type="match status" value="1"/>
</dbReference>
<dbReference type="RefSeq" id="WP_076688521.1">
    <property type="nucleotide sequence ID" value="NZ_CP018762.1"/>
</dbReference>
<dbReference type="InterPro" id="IPR016181">
    <property type="entry name" value="Acyl_CoA_acyltransferase"/>
</dbReference>
<evidence type="ECO:0000313" key="2">
    <source>
        <dbReference type="EMBL" id="APZ33057.1"/>
    </source>
</evidence>
<accession>A0A1P8U4M1</accession>
<dbReference type="Proteomes" id="UP000187185">
    <property type="component" value="Chromosome"/>
</dbReference>
<dbReference type="InterPro" id="IPR003484">
    <property type="entry name" value="NodA"/>
</dbReference>
<dbReference type="EMBL" id="CP018762">
    <property type="protein sequence ID" value="APZ33057.1"/>
    <property type="molecule type" value="Genomic_DNA"/>
</dbReference>
<feature type="domain" description="N-acetyltransferase" evidence="1">
    <location>
        <begin position="13"/>
        <end position="161"/>
    </location>
</feature>
<protein>
    <submittedName>
        <fullName evidence="2">GNAT family N-acetyltransferase</fullName>
    </submittedName>
</protein>
<dbReference type="AlphaFoldDB" id="A0A1P8U4M1"/>
<dbReference type="CDD" id="cd04301">
    <property type="entry name" value="NAT_SF"/>
    <property type="match status" value="1"/>
</dbReference>
<dbReference type="KEGG" id="maur:BOH66_01145"/>
<dbReference type="OrthoDB" id="4142102at2"/>
<sequence length="188" mass="20293">MKGGSAKYSVDVIAHDALALEEIGDLRSLFDDEYLGEFGPWDPEQPYGYAGHDVHVIARDGDKVVGHVGWARRTIGVGASELAVAGVGGVLVSRHARGEHVGRQLMRRATASMADSGGIEFGYLGCREEVVRFYVSCGWQRLSAVEHSISRSGRPMVHDSGPPLLIFPVARAVAAWPEGAIDLRGRAW</sequence>
<proteinExistence type="predicted"/>
<dbReference type="GO" id="GO:0005829">
    <property type="term" value="C:cytosol"/>
    <property type="evidence" value="ECO:0007669"/>
    <property type="project" value="InterPro"/>
</dbReference>
<dbReference type="SUPFAM" id="SSF55729">
    <property type="entry name" value="Acyl-CoA N-acyltransferases (Nat)"/>
    <property type="match status" value="1"/>
</dbReference>
<evidence type="ECO:0000259" key="1">
    <source>
        <dbReference type="PROSITE" id="PS51186"/>
    </source>
</evidence>
<name>A0A1P8U4M1_9MICO</name>
<organism evidence="2 3">
    <name type="scientific">Microbacterium aurum</name>
    <dbReference type="NCBI Taxonomy" id="36805"/>
    <lineage>
        <taxon>Bacteria</taxon>
        <taxon>Bacillati</taxon>
        <taxon>Actinomycetota</taxon>
        <taxon>Actinomycetes</taxon>
        <taxon>Micrococcales</taxon>
        <taxon>Microbacteriaceae</taxon>
        <taxon>Microbacterium</taxon>
    </lineage>
</organism>
<keyword evidence="3" id="KW-1185">Reference proteome</keyword>
<dbReference type="STRING" id="36805.BOH66_01145"/>
<dbReference type="PROSITE" id="PS51186">
    <property type="entry name" value="GNAT"/>
    <property type="match status" value="1"/>
</dbReference>